<feature type="transmembrane region" description="Helical" evidence="1">
    <location>
        <begin position="45"/>
        <end position="63"/>
    </location>
</feature>
<comment type="caution">
    <text evidence="2">The sequence shown here is derived from an EMBL/GenBank/DDBJ whole genome shotgun (WGS) entry which is preliminary data.</text>
</comment>
<proteinExistence type="predicted"/>
<dbReference type="EMBL" id="CAMXCT020004264">
    <property type="protein sequence ID" value="CAL1161757.1"/>
    <property type="molecule type" value="Genomic_DNA"/>
</dbReference>
<feature type="transmembrane region" description="Helical" evidence="1">
    <location>
        <begin position="108"/>
        <end position="131"/>
    </location>
</feature>
<evidence type="ECO:0000313" key="2">
    <source>
        <dbReference type="EMBL" id="CAI4008382.1"/>
    </source>
</evidence>
<feature type="transmembrane region" description="Helical" evidence="1">
    <location>
        <begin position="325"/>
        <end position="349"/>
    </location>
</feature>
<dbReference type="EMBL" id="CAMXCT010004264">
    <property type="protein sequence ID" value="CAI4008382.1"/>
    <property type="molecule type" value="Genomic_DNA"/>
</dbReference>
<gene>
    <name evidence="2" type="ORF">C1SCF055_LOCUS33830</name>
</gene>
<keyword evidence="4" id="KW-1185">Reference proteome</keyword>
<sequence length="393" mass="43602">MRNGEPIHLAQADCVSVLTLFIRCMLEKEEAKSSRFGARIKWRRLCAVLGCLGLFVGLLRNIWHNLTHTAWDDLNSLVASWIGSDALIPHDSNSVLNPLVDEYASARAAWQLCSMVGAGCFALAMLSDMLGSSLAMRCGIPAVKFLAWSRRLGSFFYAGGLLVFNLPDYVALLDFGSLERCGSEFCKALAGSMKSAVGSGLLAKAGMEFLPLLAAGCEFWISFKFLLIIKSSCWQFSDTFKDGKVCLAWTSFRIGFFLASDPKNAHLVNALMWVTLSSMLRLSPLAGTVAFIASPKTEVVGWFTAFLILPALLLGIIVKCRLTHLGWYFLWGWVFYLVPLLVMASYALGMDFLTLISKFFNYLREDWPSFLAEFFLSDVVISDLFFTMVFTGV</sequence>
<keyword evidence="1" id="KW-1133">Transmembrane helix</keyword>
<reference evidence="3 4" key="2">
    <citation type="submission" date="2024-05" db="EMBL/GenBank/DDBJ databases">
        <authorList>
            <person name="Chen Y."/>
            <person name="Shah S."/>
            <person name="Dougan E. K."/>
            <person name="Thang M."/>
            <person name="Chan C."/>
        </authorList>
    </citation>
    <scope>NUCLEOTIDE SEQUENCE [LARGE SCALE GENOMIC DNA]</scope>
</reference>
<organism evidence="2">
    <name type="scientific">Cladocopium goreaui</name>
    <dbReference type="NCBI Taxonomy" id="2562237"/>
    <lineage>
        <taxon>Eukaryota</taxon>
        <taxon>Sar</taxon>
        <taxon>Alveolata</taxon>
        <taxon>Dinophyceae</taxon>
        <taxon>Suessiales</taxon>
        <taxon>Symbiodiniaceae</taxon>
        <taxon>Cladocopium</taxon>
    </lineage>
</organism>
<evidence type="ECO:0000256" key="1">
    <source>
        <dbReference type="SAM" id="Phobius"/>
    </source>
</evidence>
<keyword evidence="1" id="KW-0812">Transmembrane</keyword>
<feature type="transmembrane region" description="Helical" evidence="1">
    <location>
        <begin position="369"/>
        <end position="390"/>
    </location>
</feature>
<dbReference type="Proteomes" id="UP001152797">
    <property type="component" value="Unassembled WGS sequence"/>
</dbReference>
<name>A0A9P1GF60_9DINO</name>
<dbReference type="AlphaFoldDB" id="A0A9P1GF60"/>
<accession>A0A9P1GF60</accession>
<feature type="transmembrane region" description="Helical" evidence="1">
    <location>
        <begin position="299"/>
        <end position="318"/>
    </location>
</feature>
<keyword evidence="1" id="KW-0472">Membrane</keyword>
<dbReference type="EMBL" id="CAMXCT030004264">
    <property type="protein sequence ID" value="CAL4795694.1"/>
    <property type="molecule type" value="Genomic_DNA"/>
</dbReference>
<evidence type="ECO:0000313" key="4">
    <source>
        <dbReference type="Proteomes" id="UP001152797"/>
    </source>
</evidence>
<feature type="transmembrane region" description="Helical" evidence="1">
    <location>
        <begin position="152"/>
        <end position="170"/>
    </location>
</feature>
<protein>
    <submittedName>
        <fullName evidence="2">Uncharacterized protein</fullName>
    </submittedName>
</protein>
<evidence type="ECO:0000313" key="3">
    <source>
        <dbReference type="EMBL" id="CAL4795694.1"/>
    </source>
</evidence>
<feature type="transmembrane region" description="Helical" evidence="1">
    <location>
        <begin position="270"/>
        <end position="293"/>
    </location>
</feature>
<reference evidence="2" key="1">
    <citation type="submission" date="2022-10" db="EMBL/GenBank/DDBJ databases">
        <authorList>
            <person name="Chen Y."/>
            <person name="Dougan E. K."/>
            <person name="Chan C."/>
            <person name="Rhodes N."/>
            <person name="Thang M."/>
        </authorList>
    </citation>
    <scope>NUCLEOTIDE SEQUENCE</scope>
</reference>